<gene>
    <name evidence="8" type="ORF">DBRI00130_LOCUS29049</name>
    <name evidence="7" type="ORF">DBRI1063_LOCUS10629</name>
</gene>
<evidence type="ECO:0000256" key="4">
    <source>
        <dbReference type="ARBA" id="ARBA00022917"/>
    </source>
</evidence>
<dbReference type="GO" id="GO:0005739">
    <property type="term" value="C:mitochondrion"/>
    <property type="evidence" value="ECO:0007669"/>
    <property type="project" value="TreeGrafter"/>
</dbReference>
<dbReference type="PANTHER" id="PTHR20982:SF3">
    <property type="entry name" value="MITOCHONDRIAL RIBOSOME RECYCLING FACTOR PSEUDO 1"/>
    <property type="match status" value="1"/>
</dbReference>
<sequence>MKLPIITIFAASISIGVCSAFSTAPSFTTRCSSIPHLSTQLKMAEEIDMVTMDGEERMAKSIESLKRNLSTIRTGRANAAILDRVKADYYGAETPINQMAGISVTNSQQLTIDPYDKSSLSAIEKAIIESDLGISPQNDGSVIRINIPPLTEDRRKELLKVCKSTGEEGKVAVRNVRRDCVDTIKKMEKNSEVGKDESLDGLDEMQKLTDKHVKEIDDIVAAKEKDIMTV</sequence>
<dbReference type="AlphaFoldDB" id="A0A6U3R470"/>
<evidence type="ECO:0000256" key="5">
    <source>
        <dbReference type="SAM" id="SignalP"/>
    </source>
</evidence>
<dbReference type="InterPro" id="IPR036191">
    <property type="entry name" value="RRF_sf"/>
</dbReference>
<dbReference type="GO" id="GO:0043023">
    <property type="term" value="F:ribosomal large subunit binding"/>
    <property type="evidence" value="ECO:0007669"/>
    <property type="project" value="TreeGrafter"/>
</dbReference>
<evidence type="ECO:0000256" key="3">
    <source>
        <dbReference type="ARBA" id="ARBA00022490"/>
    </source>
</evidence>
<evidence type="ECO:0000313" key="7">
    <source>
        <dbReference type="EMBL" id="CAD9329185.1"/>
    </source>
</evidence>
<comment type="similarity">
    <text evidence="2">Belongs to the RRF family.</text>
</comment>
<keyword evidence="3" id="KW-0963">Cytoplasm</keyword>
<dbReference type="HAMAP" id="MF_00040">
    <property type="entry name" value="RRF"/>
    <property type="match status" value="1"/>
</dbReference>
<dbReference type="FunFam" id="3.30.1360.40:FF:000001">
    <property type="entry name" value="Ribosome-recycling factor"/>
    <property type="match status" value="1"/>
</dbReference>
<keyword evidence="5" id="KW-0732">Signal</keyword>
<evidence type="ECO:0000259" key="6">
    <source>
        <dbReference type="Pfam" id="PF01765"/>
    </source>
</evidence>
<dbReference type="InterPro" id="IPR002661">
    <property type="entry name" value="Ribosome_recyc_fac"/>
</dbReference>
<evidence type="ECO:0000256" key="2">
    <source>
        <dbReference type="ARBA" id="ARBA00005912"/>
    </source>
</evidence>
<dbReference type="SUPFAM" id="SSF55194">
    <property type="entry name" value="Ribosome recycling factor, RRF"/>
    <property type="match status" value="1"/>
</dbReference>
<feature type="chain" id="PRO_5035677022" description="Ribosome recycling factor domain-containing protein" evidence="5">
    <location>
        <begin position="21"/>
        <end position="230"/>
    </location>
</feature>
<dbReference type="NCBIfam" id="TIGR00496">
    <property type="entry name" value="frr"/>
    <property type="match status" value="1"/>
</dbReference>
<protein>
    <recommendedName>
        <fullName evidence="6">Ribosome recycling factor domain-containing protein</fullName>
    </recommendedName>
</protein>
<dbReference type="GO" id="GO:0006412">
    <property type="term" value="P:translation"/>
    <property type="evidence" value="ECO:0007669"/>
    <property type="project" value="UniProtKB-KW"/>
</dbReference>
<proteinExistence type="inferred from homology"/>
<dbReference type="PANTHER" id="PTHR20982">
    <property type="entry name" value="RIBOSOME RECYCLING FACTOR"/>
    <property type="match status" value="1"/>
</dbReference>
<feature type="signal peptide" evidence="5">
    <location>
        <begin position="1"/>
        <end position="20"/>
    </location>
</feature>
<name>A0A6U3R470_9STRA</name>
<dbReference type="Pfam" id="PF01765">
    <property type="entry name" value="RRF"/>
    <property type="match status" value="1"/>
</dbReference>
<evidence type="ECO:0000313" key="8">
    <source>
        <dbReference type="EMBL" id="CAE4634105.1"/>
    </source>
</evidence>
<comment type="subcellular location">
    <subcellularLocation>
        <location evidence="1">Cytoplasm</location>
    </subcellularLocation>
</comment>
<keyword evidence="4" id="KW-0648">Protein biosynthesis</keyword>
<reference evidence="8" key="1">
    <citation type="submission" date="2021-01" db="EMBL/GenBank/DDBJ databases">
        <authorList>
            <person name="Corre E."/>
            <person name="Pelletier E."/>
            <person name="Niang G."/>
            <person name="Scheremetjew M."/>
            <person name="Finn R."/>
            <person name="Kale V."/>
            <person name="Holt S."/>
            <person name="Cochrane G."/>
            <person name="Meng A."/>
            <person name="Brown T."/>
            <person name="Cohen L."/>
        </authorList>
    </citation>
    <scope>NUCLEOTIDE SEQUENCE</scope>
    <source>
        <strain evidence="8">GSO104</strain>
        <strain evidence="7">Pop2</strain>
    </source>
</reference>
<dbReference type="CDD" id="cd00520">
    <property type="entry name" value="RRF"/>
    <property type="match status" value="1"/>
</dbReference>
<dbReference type="FunFam" id="1.10.132.20:FF:000001">
    <property type="entry name" value="Ribosome-recycling factor"/>
    <property type="match status" value="1"/>
</dbReference>
<feature type="domain" description="Ribosome recycling factor" evidence="6">
    <location>
        <begin position="65"/>
        <end position="228"/>
    </location>
</feature>
<organism evidence="8">
    <name type="scientific">Ditylum brightwellii</name>
    <dbReference type="NCBI Taxonomy" id="49249"/>
    <lineage>
        <taxon>Eukaryota</taxon>
        <taxon>Sar</taxon>
        <taxon>Stramenopiles</taxon>
        <taxon>Ochrophyta</taxon>
        <taxon>Bacillariophyta</taxon>
        <taxon>Mediophyceae</taxon>
        <taxon>Lithodesmiophycidae</taxon>
        <taxon>Lithodesmiales</taxon>
        <taxon>Lithodesmiaceae</taxon>
        <taxon>Ditylum</taxon>
    </lineage>
</organism>
<dbReference type="Gene3D" id="3.30.1360.40">
    <property type="match status" value="1"/>
</dbReference>
<dbReference type="Gene3D" id="1.10.132.20">
    <property type="entry name" value="Ribosome-recycling factor"/>
    <property type="match status" value="1"/>
</dbReference>
<dbReference type="EMBL" id="HBNS01037190">
    <property type="protein sequence ID" value="CAE4634105.1"/>
    <property type="molecule type" value="Transcribed_RNA"/>
</dbReference>
<evidence type="ECO:0000256" key="1">
    <source>
        <dbReference type="ARBA" id="ARBA00004496"/>
    </source>
</evidence>
<dbReference type="InterPro" id="IPR023584">
    <property type="entry name" value="Ribosome_recyc_fac_dom"/>
</dbReference>
<accession>A0A6U3R470</accession>
<dbReference type="EMBL" id="HBGN01016516">
    <property type="protein sequence ID" value="CAD9329185.1"/>
    <property type="molecule type" value="Transcribed_RNA"/>
</dbReference>